<name>A0A1C2IYP5_ACITH</name>
<accession>A0A1C2IYP5</accession>
<evidence type="ECO:0000256" key="1">
    <source>
        <dbReference type="ARBA" id="ARBA00004651"/>
    </source>
</evidence>
<dbReference type="InterPro" id="IPR050445">
    <property type="entry name" value="Bact_polysacc_biosynth/exp"/>
</dbReference>
<dbReference type="Proteomes" id="UP000094893">
    <property type="component" value="Unassembled WGS sequence"/>
</dbReference>
<dbReference type="Pfam" id="PF02706">
    <property type="entry name" value="Wzz"/>
    <property type="match status" value="1"/>
</dbReference>
<evidence type="ECO:0000256" key="6">
    <source>
        <dbReference type="SAM" id="Phobius"/>
    </source>
</evidence>
<evidence type="ECO:0000256" key="5">
    <source>
        <dbReference type="ARBA" id="ARBA00023136"/>
    </source>
</evidence>
<evidence type="ECO:0000256" key="4">
    <source>
        <dbReference type="ARBA" id="ARBA00022989"/>
    </source>
</evidence>
<dbReference type="GO" id="GO:0004713">
    <property type="term" value="F:protein tyrosine kinase activity"/>
    <property type="evidence" value="ECO:0007669"/>
    <property type="project" value="TreeGrafter"/>
</dbReference>
<evidence type="ECO:0000256" key="3">
    <source>
        <dbReference type="ARBA" id="ARBA00022692"/>
    </source>
</evidence>
<evidence type="ECO:0000256" key="2">
    <source>
        <dbReference type="ARBA" id="ARBA00022475"/>
    </source>
</evidence>
<sequence length="280" mass="30617">MPDQQPPIPPATQIIAAPQSEDEISLRELWERLMRGKRTILLVTILFLVLAGAYLGLSTTVYESKAMVQIGRVADQPIGNSHKLASRLMNAYTPLNTEEAARQLPKLYAVTPDKDVPTTLTLIGRGKSPAQAQTYLQGILNKFIASQREIYDQAVQFRKAQLAQLQNQYQSMVKTGVQVTDRKSADAEAQVLTLLAQSQQMSAASAMLGQIDNAQIALSPINTRPSEITLQATNDPKAAQPKKLVILILALFGGLIIGIFVVLLRDAFTISPKVEDGRES</sequence>
<dbReference type="RefSeq" id="WP_024892848.1">
    <property type="nucleotide sequence ID" value="NZ_LWRZ01000204.1"/>
</dbReference>
<organism evidence="8 9">
    <name type="scientific">Acidithiobacillus thiooxidans</name>
    <name type="common">Thiobacillus thiooxidans</name>
    <dbReference type="NCBI Taxonomy" id="930"/>
    <lineage>
        <taxon>Bacteria</taxon>
        <taxon>Pseudomonadati</taxon>
        <taxon>Pseudomonadota</taxon>
        <taxon>Acidithiobacillia</taxon>
        <taxon>Acidithiobacillales</taxon>
        <taxon>Acidithiobacillaceae</taxon>
        <taxon>Acidithiobacillus</taxon>
    </lineage>
</organism>
<evidence type="ECO:0000313" key="8">
    <source>
        <dbReference type="EMBL" id="OCX71390.1"/>
    </source>
</evidence>
<evidence type="ECO:0000259" key="7">
    <source>
        <dbReference type="Pfam" id="PF02706"/>
    </source>
</evidence>
<proteinExistence type="predicted"/>
<dbReference type="PANTHER" id="PTHR32309:SF13">
    <property type="entry name" value="FERRIC ENTEROBACTIN TRANSPORT PROTEIN FEPE"/>
    <property type="match status" value="1"/>
</dbReference>
<dbReference type="PANTHER" id="PTHR32309">
    <property type="entry name" value="TYROSINE-PROTEIN KINASE"/>
    <property type="match status" value="1"/>
</dbReference>
<feature type="domain" description="Polysaccharide chain length determinant N-terminal" evidence="7">
    <location>
        <begin position="22"/>
        <end position="97"/>
    </location>
</feature>
<reference evidence="8 9" key="1">
    <citation type="journal article" date="2016" name="Int. J. Mol. Sci.">
        <title>Comparative genomics of the extreme acidophile Acidithiobacillus thiooxidans reveals intraspecific divergence and niche adaptation.</title>
        <authorList>
            <person name="Zhang X."/>
            <person name="Feng X."/>
            <person name="Tao J."/>
            <person name="Ma L."/>
            <person name="Xiao Y."/>
            <person name="Liang Y."/>
            <person name="Liu X."/>
            <person name="Yin H."/>
        </authorList>
    </citation>
    <scope>NUCLEOTIDE SEQUENCE [LARGE SCALE GENOMIC DNA]</scope>
    <source>
        <strain evidence="8 9">A02</strain>
    </source>
</reference>
<dbReference type="InterPro" id="IPR003856">
    <property type="entry name" value="LPS_length_determ_N"/>
</dbReference>
<keyword evidence="5 6" id="KW-0472">Membrane</keyword>
<keyword evidence="2" id="KW-1003">Cell membrane</keyword>
<feature type="transmembrane region" description="Helical" evidence="6">
    <location>
        <begin position="244"/>
        <end position="264"/>
    </location>
</feature>
<dbReference type="EMBL" id="LWSA01000169">
    <property type="protein sequence ID" value="OCX71390.1"/>
    <property type="molecule type" value="Genomic_DNA"/>
</dbReference>
<protein>
    <recommendedName>
        <fullName evidence="7">Polysaccharide chain length determinant N-terminal domain-containing protein</fullName>
    </recommendedName>
</protein>
<comment type="caution">
    <text evidence="8">The sequence shown here is derived from an EMBL/GenBank/DDBJ whole genome shotgun (WGS) entry which is preliminary data.</text>
</comment>
<feature type="transmembrane region" description="Helical" evidence="6">
    <location>
        <begin position="39"/>
        <end position="57"/>
    </location>
</feature>
<keyword evidence="3 6" id="KW-0812">Transmembrane</keyword>
<comment type="subcellular location">
    <subcellularLocation>
        <location evidence="1">Cell membrane</location>
        <topology evidence="1">Multi-pass membrane protein</topology>
    </subcellularLocation>
</comment>
<evidence type="ECO:0000313" key="9">
    <source>
        <dbReference type="Proteomes" id="UP000094893"/>
    </source>
</evidence>
<gene>
    <name evidence="8" type="ORF">A6P07_12230</name>
</gene>
<dbReference type="GO" id="GO:0005886">
    <property type="term" value="C:plasma membrane"/>
    <property type="evidence" value="ECO:0007669"/>
    <property type="project" value="UniProtKB-SubCell"/>
</dbReference>
<dbReference type="AlphaFoldDB" id="A0A1C2IYP5"/>
<keyword evidence="4 6" id="KW-1133">Transmembrane helix</keyword>